<dbReference type="GO" id="GO:0005829">
    <property type="term" value="C:cytosol"/>
    <property type="evidence" value="ECO:0007669"/>
    <property type="project" value="TreeGrafter"/>
</dbReference>
<dbReference type="InterPro" id="IPR003736">
    <property type="entry name" value="PAAI_dom"/>
</dbReference>
<dbReference type="SUPFAM" id="SSF54637">
    <property type="entry name" value="Thioesterase/thiol ester dehydrase-isomerase"/>
    <property type="match status" value="1"/>
</dbReference>
<dbReference type="Gene3D" id="3.10.129.10">
    <property type="entry name" value="Hotdog Thioesterase"/>
    <property type="match status" value="1"/>
</dbReference>
<dbReference type="Pfam" id="PF03061">
    <property type="entry name" value="4HBT"/>
    <property type="match status" value="1"/>
</dbReference>
<comment type="similarity">
    <text evidence="1">Belongs to the thioesterase PaaI family.</text>
</comment>
<name>Q12JK7_SHEDO</name>
<dbReference type="EMBL" id="CP000302">
    <property type="protein sequence ID" value="ABE56369.1"/>
    <property type="molecule type" value="Genomic_DNA"/>
</dbReference>
<dbReference type="eggNOG" id="COG2050">
    <property type="taxonomic scope" value="Bacteria"/>
</dbReference>
<keyword evidence="2" id="KW-0378">Hydrolase</keyword>
<dbReference type="InterPro" id="IPR006683">
    <property type="entry name" value="Thioestr_dom"/>
</dbReference>
<reference evidence="4 5" key="1">
    <citation type="submission" date="2006-03" db="EMBL/GenBank/DDBJ databases">
        <title>Complete sequence of Shewanella denitrificans OS217.</title>
        <authorList>
            <consortium name="US DOE Joint Genome Institute"/>
            <person name="Copeland A."/>
            <person name="Lucas S."/>
            <person name="Lapidus A."/>
            <person name="Barry K."/>
            <person name="Detter J.C."/>
            <person name="Glavina del Rio T."/>
            <person name="Hammon N."/>
            <person name="Israni S."/>
            <person name="Dalin E."/>
            <person name="Tice H."/>
            <person name="Pitluck S."/>
            <person name="Brettin T."/>
            <person name="Bruce D."/>
            <person name="Han C."/>
            <person name="Tapia R."/>
            <person name="Gilna P."/>
            <person name="Kiss H."/>
            <person name="Schmutz J."/>
            <person name="Larimer F."/>
            <person name="Land M."/>
            <person name="Hauser L."/>
            <person name="Kyrpides N."/>
            <person name="Lykidis A."/>
            <person name="Richardson P."/>
        </authorList>
    </citation>
    <scope>NUCLEOTIDE SEQUENCE [LARGE SCALE GENOMIC DNA]</scope>
    <source>
        <strain evidence="5">OS217 / ATCC BAA-1090 / DSM 15013</strain>
    </source>
</reference>
<evidence type="ECO:0000256" key="2">
    <source>
        <dbReference type="ARBA" id="ARBA00022801"/>
    </source>
</evidence>
<dbReference type="GO" id="GO:0061522">
    <property type="term" value="F:1,4-dihydroxy-2-naphthoyl-CoA thioesterase activity"/>
    <property type="evidence" value="ECO:0007669"/>
    <property type="project" value="TreeGrafter"/>
</dbReference>
<gene>
    <name evidence="4" type="ordered locus">Sden_3092</name>
</gene>
<dbReference type="HOGENOM" id="CLU_089876_13_1_6"/>
<dbReference type="NCBIfam" id="TIGR00369">
    <property type="entry name" value="unchar_dom_1"/>
    <property type="match status" value="1"/>
</dbReference>
<dbReference type="AlphaFoldDB" id="Q12JK7"/>
<protein>
    <submittedName>
        <fullName evidence="4">Phenylacetic acid degradation-related protein</fullName>
    </submittedName>
</protein>
<dbReference type="STRING" id="318161.Sden_3092"/>
<dbReference type="CDD" id="cd03443">
    <property type="entry name" value="PaaI_thioesterase"/>
    <property type="match status" value="1"/>
</dbReference>
<keyword evidence="5" id="KW-1185">Reference proteome</keyword>
<sequence>MSRLRPKFCKDSLMSIWFREVTLADCQKLDLGMHGKGTLMQTLGIQITEIGEDFMVATMPATPSIHNPLGIVHGGANVALAETVASYAANFAVDFERFYCVGQEINANHLKASRNGVLTATTKPVHLGKRSSVWEVLIHNSAGELCCISRMTAAVVER</sequence>
<dbReference type="KEGG" id="sdn:Sden_3092"/>
<organism evidence="4 5">
    <name type="scientific">Shewanella denitrificans (strain OS217 / ATCC BAA-1090 / DSM 15013)</name>
    <dbReference type="NCBI Taxonomy" id="318161"/>
    <lineage>
        <taxon>Bacteria</taxon>
        <taxon>Pseudomonadati</taxon>
        <taxon>Pseudomonadota</taxon>
        <taxon>Gammaproteobacteria</taxon>
        <taxon>Alteromonadales</taxon>
        <taxon>Shewanellaceae</taxon>
        <taxon>Shewanella</taxon>
    </lineage>
</organism>
<dbReference type="Proteomes" id="UP000001982">
    <property type="component" value="Chromosome"/>
</dbReference>
<feature type="domain" description="Thioesterase" evidence="3">
    <location>
        <begin position="70"/>
        <end position="147"/>
    </location>
</feature>
<dbReference type="InterPro" id="IPR029069">
    <property type="entry name" value="HotDog_dom_sf"/>
</dbReference>
<dbReference type="PANTHER" id="PTHR43240:SF5">
    <property type="entry name" value="1,4-DIHYDROXY-2-NAPHTHOYL-COA THIOESTERASE 1"/>
    <property type="match status" value="1"/>
</dbReference>
<evidence type="ECO:0000259" key="3">
    <source>
        <dbReference type="Pfam" id="PF03061"/>
    </source>
</evidence>
<dbReference type="PANTHER" id="PTHR43240">
    <property type="entry name" value="1,4-DIHYDROXY-2-NAPHTHOYL-COA THIOESTERASE 1"/>
    <property type="match status" value="1"/>
</dbReference>
<evidence type="ECO:0000313" key="5">
    <source>
        <dbReference type="Proteomes" id="UP000001982"/>
    </source>
</evidence>
<proteinExistence type="inferred from homology"/>
<evidence type="ECO:0000256" key="1">
    <source>
        <dbReference type="ARBA" id="ARBA00008324"/>
    </source>
</evidence>
<accession>Q12JK7</accession>
<evidence type="ECO:0000313" key="4">
    <source>
        <dbReference type="EMBL" id="ABE56369.1"/>
    </source>
</evidence>